<accession>X0Y2N2</accession>
<dbReference type="Gene3D" id="3.90.1580.10">
    <property type="entry name" value="paralog of FGE (formylglycine-generating enzyme)"/>
    <property type="match status" value="1"/>
</dbReference>
<dbReference type="SUPFAM" id="SSF56436">
    <property type="entry name" value="C-type lectin-like"/>
    <property type="match status" value="1"/>
</dbReference>
<feature type="non-terminal residue" evidence="2">
    <location>
        <position position="209"/>
    </location>
</feature>
<reference evidence="2" key="1">
    <citation type="journal article" date="2014" name="Front. Microbiol.">
        <title>High frequency of phylogenetically diverse reductive dehalogenase-homologous genes in deep subseafloor sedimentary metagenomes.</title>
        <authorList>
            <person name="Kawai M."/>
            <person name="Futagami T."/>
            <person name="Toyoda A."/>
            <person name="Takaki Y."/>
            <person name="Nishi S."/>
            <person name="Hori S."/>
            <person name="Arai W."/>
            <person name="Tsubouchi T."/>
            <person name="Morono Y."/>
            <person name="Uchiyama I."/>
            <person name="Ito T."/>
            <person name="Fujiyama A."/>
            <person name="Inagaki F."/>
            <person name="Takami H."/>
        </authorList>
    </citation>
    <scope>NUCLEOTIDE SEQUENCE</scope>
    <source>
        <strain evidence="2">Expedition CK06-06</strain>
    </source>
</reference>
<dbReference type="InterPro" id="IPR051043">
    <property type="entry name" value="Sulfatase_Mod_Factor_Kinase"/>
</dbReference>
<name>X0Y2N2_9ZZZZ</name>
<dbReference type="Pfam" id="PF03781">
    <property type="entry name" value="FGE-sulfatase"/>
    <property type="match status" value="1"/>
</dbReference>
<dbReference type="AlphaFoldDB" id="X0Y2N2"/>
<organism evidence="2">
    <name type="scientific">marine sediment metagenome</name>
    <dbReference type="NCBI Taxonomy" id="412755"/>
    <lineage>
        <taxon>unclassified sequences</taxon>
        <taxon>metagenomes</taxon>
        <taxon>ecological metagenomes</taxon>
    </lineage>
</organism>
<dbReference type="EMBL" id="BARS01055118">
    <property type="protein sequence ID" value="GAG42978.1"/>
    <property type="molecule type" value="Genomic_DNA"/>
</dbReference>
<dbReference type="InterPro" id="IPR016187">
    <property type="entry name" value="CTDL_fold"/>
</dbReference>
<proteinExistence type="predicted"/>
<feature type="domain" description="Sulfatase-modifying factor enzyme-like" evidence="1">
    <location>
        <begin position="13"/>
        <end position="188"/>
    </location>
</feature>
<evidence type="ECO:0000259" key="1">
    <source>
        <dbReference type="Pfam" id="PF03781"/>
    </source>
</evidence>
<comment type="caution">
    <text evidence="2">The sequence shown here is derived from an EMBL/GenBank/DDBJ whole genome shotgun (WGS) entry which is preliminary data.</text>
</comment>
<feature type="non-terminal residue" evidence="2">
    <location>
        <position position="1"/>
    </location>
</feature>
<protein>
    <recommendedName>
        <fullName evidence="1">Sulfatase-modifying factor enzyme-like domain-containing protein</fullName>
    </recommendedName>
</protein>
<dbReference type="GO" id="GO:0120147">
    <property type="term" value="F:formylglycine-generating oxidase activity"/>
    <property type="evidence" value="ECO:0007669"/>
    <property type="project" value="TreeGrafter"/>
</dbReference>
<dbReference type="PANTHER" id="PTHR23150:SF19">
    <property type="entry name" value="FORMYLGLYCINE-GENERATING ENZYME"/>
    <property type="match status" value="1"/>
</dbReference>
<gene>
    <name evidence="2" type="ORF">S01H1_81449</name>
</gene>
<dbReference type="PANTHER" id="PTHR23150">
    <property type="entry name" value="SULFATASE MODIFYING FACTOR 1, 2"/>
    <property type="match status" value="1"/>
</dbReference>
<sequence length="209" mass="23323">AGEFQTGDMFYVPPEHSIYTDPFWIDKFEVSNEMFESFIKETGYITEAEKRGSSTIWIRSNKYFVDVEGASWALPYGPDRPGPTTPNYPVVQVSIEDAEAYCKWSDRRLPTDTEWEKAARGTDGRRYPWGDEQPVCSLANFAGCRGEPSVVSWPDAGASPYGAINMAGNVAELVRRSSGEGHDTRGGSWFNHFMYIRTFSSNAPSTGSP</sequence>
<dbReference type="InterPro" id="IPR005532">
    <property type="entry name" value="SUMF_dom"/>
</dbReference>
<dbReference type="InterPro" id="IPR042095">
    <property type="entry name" value="SUMF_sf"/>
</dbReference>
<evidence type="ECO:0000313" key="2">
    <source>
        <dbReference type="EMBL" id="GAG42978.1"/>
    </source>
</evidence>